<dbReference type="Gene3D" id="3.30.300.30">
    <property type="match status" value="1"/>
</dbReference>
<dbReference type="AlphaFoldDB" id="A0A1C3RHI1"/>
<protein>
    <recommendedName>
        <fullName evidence="5">AMP-dependent synthetase/ligase domain-containing protein</fullName>
    </recommendedName>
</protein>
<proteinExistence type="predicted"/>
<dbReference type="InterPro" id="IPR000873">
    <property type="entry name" value="AMP-dep_synth/lig_dom"/>
</dbReference>
<dbReference type="InterPro" id="IPR025110">
    <property type="entry name" value="AMP-bd_C"/>
</dbReference>
<dbReference type="InterPro" id="IPR045851">
    <property type="entry name" value="AMP-bd_C_sf"/>
</dbReference>
<evidence type="ECO:0000313" key="3">
    <source>
        <dbReference type="EMBL" id="SCA56654.1"/>
    </source>
</evidence>
<gene>
    <name evidence="3" type="ORF">MTBPR1_30024</name>
</gene>
<dbReference type="PANTHER" id="PTHR43767">
    <property type="entry name" value="LONG-CHAIN-FATTY-ACID--COA LIGASE"/>
    <property type="match status" value="1"/>
</dbReference>
<reference evidence="3 4" key="1">
    <citation type="submission" date="2016-07" db="EMBL/GenBank/DDBJ databases">
        <authorList>
            <person name="Lefevre C.T."/>
        </authorList>
    </citation>
    <scope>NUCLEOTIDE SEQUENCE [LARGE SCALE GENOMIC DNA]</scope>
    <source>
        <strain evidence="3">PR1</strain>
    </source>
</reference>
<feature type="domain" description="AMP-dependent synthetase/ligase" evidence="1">
    <location>
        <begin position="97"/>
        <end position="259"/>
    </location>
</feature>
<dbReference type="RefSeq" id="WP_083223001.1">
    <property type="nucleotide sequence ID" value="NZ_FLYE01000023.1"/>
</dbReference>
<dbReference type="SUPFAM" id="SSF56801">
    <property type="entry name" value="Acetyl-CoA synthetase-like"/>
    <property type="match status" value="1"/>
</dbReference>
<keyword evidence="4" id="KW-1185">Reference proteome</keyword>
<dbReference type="InterPro" id="IPR050237">
    <property type="entry name" value="ATP-dep_AMP-bd_enzyme"/>
</dbReference>
<evidence type="ECO:0008006" key="5">
    <source>
        <dbReference type="Google" id="ProtNLM"/>
    </source>
</evidence>
<dbReference type="InterPro" id="IPR042099">
    <property type="entry name" value="ANL_N_sf"/>
</dbReference>
<dbReference type="GO" id="GO:0016878">
    <property type="term" value="F:acid-thiol ligase activity"/>
    <property type="evidence" value="ECO:0007669"/>
    <property type="project" value="UniProtKB-ARBA"/>
</dbReference>
<sequence>MISLSQLLLNDLENQITNDITFVQFKNDVAHNASQLSGQSVILFEDSSYTFAVGLMAALHAGCRVSLPPNAQPGTLEKLDGHRLVLELGQQTDFDFQPLDINNCILDFFTSGSTGEAKCIRKTLRQIENEITVLEDTFGEQLGSSIALATVSHQHIYGMLFKVLWPLSAGRPFYDEMFEYWENLVPKICEDSFIISSPAHLTRYPVLDIEASPKMIFSSGGPLPIDAAIETQNLLSKTPMEVFGSTETGGIAYRQQTDEATPWTPFSAIDVRSDDYGVLSIRSPYLGDDHWYEMSDKVEFLENDKFLLKGRIDRIVKVEGKRVSLPEVEAVALQSPYVKEAAALISDDARQSLSCVIVLTPEGQVQLDEIGEFRMGRLLRTEMRNDLDQVALPRRWRFVAKIPVNSQGKRLMADLLSLY</sequence>
<dbReference type="EMBL" id="FLYE01000023">
    <property type="protein sequence ID" value="SCA56654.1"/>
    <property type="molecule type" value="Genomic_DNA"/>
</dbReference>
<dbReference type="PANTHER" id="PTHR43767:SF1">
    <property type="entry name" value="NONRIBOSOMAL PEPTIDE SYNTHASE PES1 (EUROFUNG)-RELATED"/>
    <property type="match status" value="1"/>
</dbReference>
<accession>A0A1C3RHI1</accession>
<dbReference type="STRING" id="1867952.MTBPR1_30024"/>
<evidence type="ECO:0000313" key="4">
    <source>
        <dbReference type="Proteomes" id="UP000231658"/>
    </source>
</evidence>
<evidence type="ECO:0000259" key="2">
    <source>
        <dbReference type="Pfam" id="PF13193"/>
    </source>
</evidence>
<feature type="domain" description="AMP-binding enzyme C-terminal" evidence="2">
    <location>
        <begin position="327"/>
        <end position="409"/>
    </location>
</feature>
<dbReference type="Gene3D" id="3.40.50.12780">
    <property type="entry name" value="N-terminal domain of ligase-like"/>
    <property type="match status" value="1"/>
</dbReference>
<name>A0A1C3RHI1_9PROT</name>
<organism evidence="3 4">
    <name type="scientific">Candidatus Terasakiella magnetica</name>
    <dbReference type="NCBI Taxonomy" id="1867952"/>
    <lineage>
        <taxon>Bacteria</taxon>
        <taxon>Pseudomonadati</taxon>
        <taxon>Pseudomonadota</taxon>
        <taxon>Alphaproteobacteria</taxon>
        <taxon>Rhodospirillales</taxon>
        <taxon>Terasakiellaceae</taxon>
        <taxon>Terasakiella</taxon>
    </lineage>
</organism>
<dbReference type="OrthoDB" id="9787658at2"/>
<dbReference type="Proteomes" id="UP000231658">
    <property type="component" value="Unassembled WGS sequence"/>
</dbReference>
<evidence type="ECO:0000259" key="1">
    <source>
        <dbReference type="Pfam" id="PF00501"/>
    </source>
</evidence>
<dbReference type="Pfam" id="PF00501">
    <property type="entry name" value="AMP-binding"/>
    <property type="match status" value="1"/>
</dbReference>
<dbReference type="Pfam" id="PF13193">
    <property type="entry name" value="AMP-binding_C"/>
    <property type="match status" value="1"/>
</dbReference>